<feature type="domain" description="AB hydrolase-1" evidence="1">
    <location>
        <begin position="53"/>
        <end position="253"/>
    </location>
</feature>
<dbReference type="Pfam" id="PF00561">
    <property type="entry name" value="Abhydrolase_1"/>
    <property type="match status" value="1"/>
</dbReference>
<evidence type="ECO:0000313" key="3">
    <source>
        <dbReference type="Proteomes" id="UP000886653"/>
    </source>
</evidence>
<protein>
    <recommendedName>
        <fullName evidence="1">AB hydrolase-1 domain-containing protein</fullName>
    </recommendedName>
</protein>
<sequence>MPYLTVAPEVELFYEIRHSTSPKPSSLTPWLLILHPIFLDLTFASVYIDGPGQLLERFNILLIDFRCHGRTRSKVSPRCDLWTLAVDLAVALDKLNLPPLHVFAGDSLSTEVSIRMAGLFPELVLSVCMSAMPPATEQGFIQTAFFTVLASWLNPELPEDWEASVTATQWWLYGPRTHRDPVTLDTWAGVMMRRYPPCKATQSLGSCVAYTEREAPPSGIYKLVHAPILALHGDFENIYDMPSAQARFNEFVNAGPGSKFRVLKGGPLQVFDANPELLKSLYYPWIDSILSTTAETELYQQQIPIRPDFHRALQTLASLYDDPSIAERDAMTSDSFYSLSNEKIESNSERLEFLSSIEKSKFSFVGGGAPERWTGASFAEMHPWRQVFFE</sequence>
<reference evidence="2" key="1">
    <citation type="submission" date="2013-11" db="EMBL/GenBank/DDBJ databases">
        <title>Genome sequence of the fusiform rust pathogen reveals effectors for host alternation and coevolution with pine.</title>
        <authorList>
            <consortium name="DOE Joint Genome Institute"/>
            <person name="Smith K."/>
            <person name="Pendleton A."/>
            <person name="Kubisiak T."/>
            <person name="Anderson C."/>
            <person name="Salamov A."/>
            <person name="Aerts A."/>
            <person name="Riley R."/>
            <person name="Clum A."/>
            <person name="Lindquist E."/>
            <person name="Ence D."/>
            <person name="Campbell M."/>
            <person name="Kronenberg Z."/>
            <person name="Feau N."/>
            <person name="Dhillon B."/>
            <person name="Hamelin R."/>
            <person name="Burleigh J."/>
            <person name="Smith J."/>
            <person name="Yandell M."/>
            <person name="Nelson C."/>
            <person name="Grigoriev I."/>
            <person name="Davis J."/>
        </authorList>
    </citation>
    <scope>NUCLEOTIDE SEQUENCE</scope>
    <source>
        <strain evidence="2">G11</strain>
    </source>
</reference>
<dbReference type="OrthoDB" id="19657at2759"/>
<dbReference type="EMBL" id="MU167297">
    <property type="protein sequence ID" value="KAG0144358.1"/>
    <property type="molecule type" value="Genomic_DNA"/>
</dbReference>
<dbReference type="Proteomes" id="UP000886653">
    <property type="component" value="Unassembled WGS sequence"/>
</dbReference>
<dbReference type="InterPro" id="IPR000073">
    <property type="entry name" value="AB_hydrolase_1"/>
</dbReference>
<name>A0A9P6NEA3_9BASI</name>
<dbReference type="AlphaFoldDB" id="A0A9P6NEA3"/>
<comment type="caution">
    <text evidence="2">The sequence shown here is derived from an EMBL/GenBank/DDBJ whole genome shotgun (WGS) entry which is preliminary data.</text>
</comment>
<evidence type="ECO:0000313" key="2">
    <source>
        <dbReference type="EMBL" id="KAG0144358.1"/>
    </source>
</evidence>
<organism evidence="2 3">
    <name type="scientific">Cronartium quercuum f. sp. fusiforme G11</name>
    <dbReference type="NCBI Taxonomy" id="708437"/>
    <lineage>
        <taxon>Eukaryota</taxon>
        <taxon>Fungi</taxon>
        <taxon>Dikarya</taxon>
        <taxon>Basidiomycota</taxon>
        <taxon>Pucciniomycotina</taxon>
        <taxon>Pucciniomycetes</taxon>
        <taxon>Pucciniales</taxon>
        <taxon>Coleosporiaceae</taxon>
        <taxon>Cronartium</taxon>
    </lineage>
</organism>
<dbReference type="InterPro" id="IPR029058">
    <property type="entry name" value="AB_hydrolase_fold"/>
</dbReference>
<accession>A0A9P6NEA3</accession>
<dbReference type="SUPFAM" id="SSF53474">
    <property type="entry name" value="alpha/beta-Hydrolases"/>
    <property type="match status" value="1"/>
</dbReference>
<gene>
    <name evidence="2" type="ORF">CROQUDRAFT_134435</name>
</gene>
<proteinExistence type="predicted"/>
<dbReference type="Gene3D" id="3.40.50.1820">
    <property type="entry name" value="alpha/beta hydrolase"/>
    <property type="match status" value="1"/>
</dbReference>
<keyword evidence="3" id="KW-1185">Reference proteome</keyword>
<evidence type="ECO:0000259" key="1">
    <source>
        <dbReference type="Pfam" id="PF00561"/>
    </source>
</evidence>